<comment type="caution">
    <text evidence="3">The sequence shown here is derived from an EMBL/GenBank/DDBJ whole genome shotgun (WGS) entry which is preliminary data.</text>
</comment>
<dbReference type="InterPro" id="IPR050464">
    <property type="entry name" value="Zeta_carotene_desat/Oxidored"/>
</dbReference>
<gene>
    <name evidence="3" type="ORF">CVS27_16620</name>
</gene>
<dbReference type="RefSeq" id="WP_103466958.1">
    <property type="nucleotide sequence ID" value="NZ_PPXC01000015.1"/>
</dbReference>
<dbReference type="EMBL" id="PPXC01000015">
    <property type="protein sequence ID" value="POH72297.1"/>
    <property type="molecule type" value="Genomic_DNA"/>
</dbReference>
<dbReference type="Gene3D" id="3.50.50.60">
    <property type="entry name" value="FAD/NAD(P)-binding domain"/>
    <property type="match status" value="1"/>
</dbReference>
<feature type="region of interest" description="Disordered" evidence="1">
    <location>
        <begin position="1"/>
        <end position="20"/>
    </location>
</feature>
<feature type="compositionally biased region" description="Basic residues" evidence="1">
    <location>
        <begin position="1"/>
        <end position="14"/>
    </location>
</feature>
<dbReference type="Pfam" id="PF01593">
    <property type="entry name" value="Amino_oxidase"/>
    <property type="match status" value="1"/>
</dbReference>
<feature type="domain" description="Amine oxidase" evidence="2">
    <location>
        <begin position="29"/>
        <end position="269"/>
    </location>
</feature>
<proteinExistence type="predicted"/>
<dbReference type="Gene3D" id="3.90.660.20">
    <property type="entry name" value="Protoporphyrinogen oxidase, mitochondrial, domain 2"/>
    <property type="match status" value="1"/>
</dbReference>
<accession>A0A2S3ZTW6</accession>
<dbReference type="PANTHER" id="PTHR42923">
    <property type="entry name" value="PROTOPORPHYRINOGEN OXIDASE"/>
    <property type="match status" value="1"/>
</dbReference>
<name>A0A2S3ZTW6_ARTGL</name>
<sequence>MENRKLAAKAHRPQQHPAPNSAVVVGGGISGLLAAMDLQKAGFQVSIFDAAVSWGGCVGSHEVAGVVLDSGAESFATRNSAVADLAAELGLAEKIVTPNPAGAWVWLPEGPVPLPKTGILGIPSDLSAPEVRAALGASGVLRAALDAKMPVAVGTSEPVSSVADLVRARMGKRVLERLVAPVVAGVHSADAELLDVDMVAPGLRAGIREHGSLAAAVAAQRAAGTKPGSAVAGLSGGMHTLVAALVGSLRAGGVAMHSEHQVKAIYRGDTEPLNAPSAESTAVPARKYDGGAPKRWIVEWERGAERGFAAANVLVVATDGPTAVKLLGQELPELLPFAPAPGPDIRLVTLVVDVPELDSAPRGTGVLVAPGVDGIAAKALTHATAKWDWLAAETGPGTHVLRLSYGRAGVKAADAVRLTARTPNDSDLVATALADASALLGVPVGEADLLGADIVRWRGALPFAAVGHQGKMAQVHALVQAVPGLALTGAWMSGNGLAAVVGSTRRQIRATVDAALKQ</sequence>
<organism evidence="3 4">
    <name type="scientific">Arthrobacter glacialis</name>
    <dbReference type="NCBI Taxonomy" id="1664"/>
    <lineage>
        <taxon>Bacteria</taxon>
        <taxon>Bacillati</taxon>
        <taxon>Actinomycetota</taxon>
        <taxon>Actinomycetes</taxon>
        <taxon>Micrococcales</taxon>
        <taxon>Micrococcaceae</taxon>
        <taxon>Arthrobacter</taxon>
    </lineage>
</organism>
<dbReference type="InterPro" id="IPR002937">
    <property type="entry name" value="Amino_oxidase"/>
</dbReference>
<protein>
    <submittedName>
        <fullName evidence="3">Protoporphyrinogen oxidase</fullName>
    </submittedName>
</protein>
<evidence type="ECO:0000256" key="1">
    <source>
        <dbReference type="SAM" id="MobiDB-lite"/>
    </source>
</evidence>
<dbReference type="SUPFAM" id="SSF54373">
    <property type="entry name" value="FAD-linked reductases, C-terminal domain"/>
    <property type="match status" value="1"/>
</dbReference>
<dbReference type="GO" id="GO:0016491">
    <property type="term" value="F:oxidoreductase activity"/>
    <property type="evidence" value="ECO:0007669"/>
    <property type="project" value="InterPro"/>
</dbReference>
<evidence type="ECO:0000259" key="2">
    <source>
        <dbReference type="Pfam" id="PF01593"/>
    </source>
</evidence>
<keyword evidence="4" id="KW-1185">Reference proteome</keyword>
<evidence type="ECO:0000313" key="3">
    <source>
        <dbReference type="EMBL" id="POH72297.1"/>
    </source>
</evidence>
<dbReference type="AlphaFoldDB" id="A0A2S3ZTW6"/>
<dbReference type="InterPro" id="IPR036188">
    <property type="entry name" value="FAD/NAD-bd_sf"/>
</dbReference>
<dbReference type="Proteomes" id="UP000237061">
    <property type="component" value="Unassembled WGS sequence"/>
</dbReference>
<evidence type="ECO:0000313" key="4">
    <source>
        <dbReference type="Proteomes" id="UP000237061"/>
    </source>
</evidence>
<dbReference type="PANTHER" id="PTHR42923:SF3">
    <property type="entry name" value="PROTOPORPHYRINOGEN OXIDASE"/>
    <property type="match status" value="1"/>
</dbReference>
<dbReference type="Gene3D" id="1.10.3110.10">
    <property type="entry name" value="protoporphyrinogen ix oxidase, domain 3"/>
    <property type="match status" value="1"/>
</dbReference>
<dbReference type="SUPFAM" id="SSF51905">
    <property type="entry name" value="FAD/NAD(P)-binding domain"/>
    <property type="match status" value="1"/>
</dbReference>
<reference evidence="3 4" key="1">
    <citation type="submission" date="2018-01" db="EMBL/GenBank/DDBJ databases">
        <title>Arthrobacter sp. nov., from glaciers in China.</title>
        <authorList>
            <person name="Liu Q."/>
            <person name="Xin Y.-H."/>
        </authorList>
    </citation>
    <scope>NUCLEOTIDE SEQUENCE [LARGE SCALE GENOMIC DNA]</scope>
    <source>
        <strain evidence="3 4">HLT2-12-2</strain>
    </source>
</reference>